<reference evidence="2" key="1">
    <citation type="submission" date="2019-08" db="EMBL/GenBank/DDBJ databases">
        <authorList>
            <person name="Kucharzyk K."/>
            <person name="Murdoch R.W."/>
            <person name="Higgins S."/>
            <person name="Loffler F."/>
        </authorList>
    </citation>
    <scope>NUCLEOTIDE SEQUENCE</scope>
</reference>
<feature type="transmembrane region" description="Helical" evidence="1">
    <location>
        <begin position="6"/>
        <end position="23"/>
    </location>
</feature>
<keyword evidence="1" id="KW-0812">Transmembrane</keyword>
<proteinExistence type="predicted"/>
<sequence length="172" mass="18895">MKTKKIVFVAMYLALFFVLDYLTQVIPFLQMPQGGSIGLSVVALLLASYHLGYKYGILTGLLSLIIQQLTGQIYIASPVQFLLEYPLAFGIYGLAVLIPNTKIGKLPVYWGIIVTNLVRMGFHIIAGAVYWGVTWGGSISYNAPYMLATMVVSLVIVPISYNRLKIVGIDAN</sequence>
<dbReference type="GO" id="GO:0005886">
    <property type="term" value="C:plasma membrane"/>
    <property type="evidence" value="ECO:0007669"/>
    <property type="project" value="InterPro"/>
</dbReference>
<dbReference type="GO" id="GO:0015234">
    <property type="term" value="F:thiamine transmembrane transporter activity"/>
    <property type="evidence" value="ECO:0007669"/>
    <property type="project" value="InterPro"/>
</dbReference>
<keyword evidence="1" id="KW-0472">Membrane</keyword>
<gene>
    <name evidence="2" type="primary">thiT_9</name>
    <name evidence="2" type="ORF">SDC9_179951</name>
</gene>
<dbReference type="AlphaFoldDB" id="A0A645H9K7"/>
<accession>A0A645H9K7</accession>
<organism evidence="2">
    <name type="scientific">bioreactor metagenome</name>
    <dbReference type="NCBI Taxonomy" id="1076179"/>
    <lineage>
        <taxon>unclassified sequences</taxon>
        <taxon>metagenomes</taxon>
        <taxon>ecological metagenomes</taxon>
    </lineage>
</organism>
<keyword evidence="1" id="KW-1133">Transmembrane helix</keyword>
<dbReference type="EMBL" id="VSSQ01084512">
    <property type="protein sequence ID" value="MPN32473.1"/>
    <property type="molecule type" value="Genomic_DNA"/>
</dbReference>
<comment type="caution">
    <text evidence="2">The sequence shown here is derived from an EMBL/GenBank/DDBJ whole genome shotgun (WGS) entry which is preliminary data.</text>
</comment>
<feature type="transmembrane region" description="Helical" evidence="1">
    <location>
        <begin position="143"/>
        <end position="161"/>
    </location>
</feature>
<feature type="transmembrane region" description="Helical" evidence="1">
    <location>
        <begin position="73"/>
        <end position="97"/>
    </location>
</feature>
<evidence type="ECO:0000256" key="1">
    <source>
        <dbReference type="SAM" id="Phobius"/>
    </source>
</evidence>
<feature type="transmembrane region" description="Helical" evidence="1">
    <location>
        <begin position="109"/>
        <end position="131"/>
    </location>
</feature>
<dbReference type="Pfam" id="PF09515">
    <property type="entry name" value="Thia_YuaJ"/>
    <property type="match status" value="1"/>
</dbReference>
<protein>
    <submittedName>
        <fullName evidence="2">Thiamine transporter ThiT</fullName>
    </submittedName>
</protein>
<dbReference type="InterPro" id="IPR012651">
    <property type="entry name" value="Thia_Transptr_ThiT"/>
</dbReference>
<name>A0A645H9K7_9ZZZZ</name>
<dbReference type="Gene3D" id="1.10.1760.20">
    <property type="match status" value="1"/>
</dbReference>
<evidence type="ECO:0000313" key="2">
    <source>
        <dbReference type="EMBL" id="MPN32473.1"/>
    </source>
</evidence>